<evidence type="ECO:0000313" key="2">
    <source>
        <dbReference type="EMBL" id="MFK9092566.1"/>
    </source>
</evidence>
<accession>A0ABW8RGF5</accession>
<organism evidence="2 3">
    <name type="scientific">Bacillus salipaludis</name>
    <dbReference type="NCBI Taxonomy" id="2547811"/>
    <lineage>
        <taxon>Bacteria</taxon>
        <taxon>Bacillati</taxon>
        <taxon>Bacillota</taxon>
        <taxon>Bacilli</taxon>
        <taxon>Bacillales</taxon>
        <taxon>Bacillaceae</taxon>
        <taxon>Bacillus</taxon>
    </lineage>
</organism>
<dbReference type="RefSeq" id="WP_406581140.1">
    <property type="nucleotide sequence ID" value="NZ_JBJHQH010000009.1"/>
</dbReference>
<keyword evidence="1" id="KW-1133">Transmembrane helix</keyword>
<feature type="transmembrane region" description="Helical" evidence="1">
    <location>
        <begin position="21"/>
        <end position="40"/>
    </location>
</feature>
<evidence type="ECO:0008006" key="4">
    <source>
        <dbReference type="Google" id="ProtNLM"/>
    </source>
</evidence>
<evidence type="ECO:0000313" key="3">
    <source>
        <dbReference type="Proteomes" id="UP001623041"/>
    </source>
</evidence>
<proteinExistence type="predicted"/>
<dbReference type="Proteomes" id="UP001623041">
    <property type="component" value="Unassembled WGS sequence"/>
</dbReference>
<name>A0ABW8RGF5_9BACI</name>
<evidence type="ECO:0000256" key="1">
    <source>
        <dbReference type="SAM" id="Phobius"/>
    </source>
</evidence>
<keyword evidence="3" id="KW-1185">Reference proteome</keyword>
<gene>
    <name evidence="2" type="ORF">ACJEBI_13860</name>
</gene>
<keyword evidence="1" id="KW-0472">Membrane</keyword>
<dbReference type="EMBL" id="JBJHQH010000009">
    <property type="protein sequence ID" value="MFK9092566.1"/>
    <property type="molecule type" value="Genomic_DNA"/>
</dbReference>
<comment type="caution">
    <text evidence="2">The sequence shown here is derived from an EMBL/GenBank/DDBJ whole genome shotgun (WGS) entry which is preliminary data.</text>
</comment>
<protein>
    <recommendedName>
        <fullName evidence="4">YtxH domain-containing protein</fullName>
    </recommendedName>
</protein>
<keyword evidence="1" id="KW-0812">Transmembrane</keyword>
<reference evidence="2 3" key="1">
    <citation type="submission" date="2024-11" db="EMBL/GenBank/DDBJ databases">
        <authorList>
            <person name="Lucas J.A."/>
        </authorList>
    </citation>
    <scope>NUCLEOTIDE SEQUENCE [LARGE SCALE GENOMIC DNA]</scope>
    <source>
        <strain evidence="2 3">Z 5.4</strain>
    </source>
</reference>
<sequence length="89" mass="9773">MNIGGRQPFFKMFGRRRNNRGIMWGSLLGLGLSVAAYGLGRNGNKHMGRPIQNLLNNLGKGKTTLSPNIAGLTEFSKELFPNNNPNTTK</sequence>